<sequence length="222" mass="24973">MTPKNVCIPRELQLQAAMFRLGNVDEEIHAGYEILQKYHKTVTFFGSARISEDNGYYQKAKELAFQLAKDGYTIITGGGGGIMEAANRGAIEAGGQSIGFNIRLPHEQSLNKYTTDSFAFTHFAPRKIVMTLLADAYVCFPGGFGTMDEICEIITLTQTKKMTPVPIVLFDKKFWHKWDEFVHESILPNKLISDGDEKIYTITEDITEVVDLIKSQQTCCDR</sequence>
<dbReference type="PANTHER" id="PTHR43393:SF3">
    <property type="entry name" value="LYSINE DECARBOXYLASE-LIKE PROTEIN"/>
    <property type="match status" value="1"/>
</dbReference>
<proteinExistence type="inferred from homology"/>
<protein>
    <recommendedName>
        <fullName evidence="1">Cytokinin riboside 5'-monophosphate phosphoribohydrolase</fullName>
        <ecNumber evidence="1">3.2.2.n1</ecNumber>
    </recommendedName>
</protein>
<keyword evidence="3" id="KW-1185">Reference proteome</keyword>
<keyword evidence="1" id="KW-0203">Cytokinin biosynthesis</keyword>
<comment type="similarity">
    <text evidence="1">Belongs to the LOG family.</text>
</comment>
<evidence type="ECO:0000313" key="2">
    <source>
        <dbReference type="EMBL" id="AJA06531.1"/>
    </source>
</evidence>
<dbReference type="GO" id="GO:0016787">
    <property type="term" value="F:hydrolase activity"/>
    <property type="evidence" value="ECO:0007669"/>
    <property type="project" value="UniProtKB-KW"/>
</dbReference>
<dbReference type="SUPFAM" id="SSF102405">
    <property type="entry name" value="MCP/YpsA-like"/>
    <property type="match status" value="1"/>
</dbReference>
<name>A0A6S4GTR3_9BACT</name>
<dbReference type="PANTHER" id="PTHR43393">
    <property type="entry name" value="CYTOKININ RIBOSIDE 5'-MONOPHOSPHATE PHOSPHORIBOHYDROLASE"/>
    <property type="match status" value="1"/>
</dbReference>
<gene>
    <name evidence="2" type="ORF">TM7x_02405</name>
</gene>
<dbReference type="InterPro" id="IPR031100">
    <property type="entry name" value="LOG_fam"/>
</dbReference>
<reference evidence="2 3" key="1">
    <citation type="journal article" date="2015" name="Proc. Natl. Acad. Sci. U.S.A.">
        <title>Cultivation of a human-associated TM7 phylotype reveals a reduced genome and epibiotic parasitic lifestyle.</title>
        <authorList>
            <person name="He X."/>
            <person name="McLean J.S."/>
            <person name="Edlund A."/>
            <person name="Yooseph S."/>
            <person name="Hall A.P."/>
            <person name="Liu S.Y."/>
            <person name="Dorrestein P.C."/>
            <person name="Esquenazi E."/>
            <person name="Hunter R.C."/>
            <person name="Cheng G."/>
            <person name="Nelson K.E."/>
            <person name="Lux R."/>
            <person name="Shi W."/>
        </authorList>
    </citation>
    <scope>NUCLEOTIDE SEQUENCE [LARGE SCALE GENOMIC DNA]</scope>
    <source>
        <strain evidence="2 3">TM7x</strain>
    </source>
</reference>
<dbReference type="Pfam" id="PF03641">
    <property type="entry name" value="Lysine_decarbox"/>
    <property type="match status" value="1"/>
</dbReference>
<accession>A0A6S4GTR3</accession>
<dbReference type="InterPro" id="IPR005269">
    <property type="entry name" value="LOG"/>
</dbReference>
<evidence type="ECO:0000313" key="3">
    <source>
        <dbReference type="Proteomes" id="UP000030902"/>
    </source>
</evidence>
<dbReference type="GO" id="GO:0009691">
    <property type="term" value="P:cytokinin biosynthetic process"/>
    <property type="evidence" value="ECO:0007669"/>
    <property type="project" value="UniProtKB-UniRule"/>
</dbReference>
<dbReference type="EC" id="3.2.2.n1" evidence="1"/>
<dbReference type="EMBL" id="CP007496">
    <property type="protein sequence ID" value="AJA06531.1"/>
    <property type="molecule type" value="Genomic_DNA"/>
</dbReference>
<dbReference type="Proteomes" id="UP000030902">
    <property type="component" value="Chromosome"/>
</dbReference>
<dbReference type="Gene3D" id="3.40.50.450">
    <property type="match status" value="1"/>
</dbReference>
<dbReference type="RefSeq" id="WP_039327552.1">
    <property type="nucleotide sequence ID" value="NZ_CP007496.1"/>
</dbReference>
<evidence type="ECO:0000256" key="1">
    <source>
        <dbReference type="RuleBase" id="RU363015"/>
    </source>
</evidence>
<organism evidence="2 3">
    <name type="scientific">Candidatus Nanosynbacter lyticus</name>
    <dbReference type="NCBI Taxonomy" id="2093824"/>
    <lineage>
        <taxon>Bacteria</taxon>
        <taxon>Candidatus Saccharimonadota</taxon>
        <taxon>Candidatus Saccharimonadia</taxon>
        <taxon>Candidatus Nanosynbacterales</taxon>
        <taxon>Candidatus Nanosynbacteraceae</taxon>
        <taxon>Candidatus Nanosynbacter</taxon>
    </lineage>
</organism>
<dbReference type="AlphaFoldDB" id="A0A6S4GTR3"/>
<dbReference type="GO" id="GO:0005829">
    <property type="term" value="C:cytosol"/>
    <property type="evidence" value="ECO:0007669"/>
    <property type="project" value="TreeGrafter"/>
</dbReference>
<keyword evidence="1" id="KW-0378">Hydrolase</keyword>
<dbReference type="InterPro" id="IPR052341">
    <property type="entry name" value="LOG_family_nucleotidases"/>
</dbReference>
<dbReference type="NCBIfam" id="TIGR00730">
    <property type="entry name" value="Rossman fold protein, TIGR00730 family"/>
    <property type="match status" value="1"/>
</dbReference>
<dbReference type="KEGG" id="sox:TM7x_02405"/>